<dbReference type="Pfam" id="PF03564">
    <property type="entry name" value="DUF1759"/>
    <property type="match status" value="1"/>
</dbReference>
<evidence type="ECO:0000256" key="1">
    <source>
        <dbReference type="SAM" id="MobiDB-lite"/>
    </source>
</evidence>
<reference evidence="2" key="1">
    <citation type="journal article" date="2023" name="Insect Mol. Biol.">
        <title>Genome sequencing provides insights into the evolution of gene families encoding plant cell wall-degrading enzymes in longhorned beetles.</title>
        <authorList>
            <person name="Shin N.R."/>
            <person name="Okamura Y."/>
            <person name="Kirsch R."/>
            <person name="Pauchet Y."/>
        </authorList>
    </citation>
    <scope>NUCLEOTIDE SEQUENCE</scope>
    <source>
        <strain evidence="2">MMC_N1</strain>
    </source>
</reference>
<dbReference type="Proteomes" id="UP001162164">
    <property type="component" value="Unassembled WGS sequence"/>
</dbReference>
<comment type="caution">
    <text evidence="2">The sequence shown here is derived from an EMBL/GenBank/DDBJ whole genome shotgun (WGS) entry which is preliminary data.</text>
</comment>
<dbReference type="Pfam" id="PF05380">
    <property type="entry name" value="Peptidase_A17"/>
    <property type="match status" value="1"/>
</dbReference>
<dbReference type="PANTHER" id="PTHR47331">
    <property type="entry name" value="PHD-TYPE DOMAIN-CONTAINING PROTEIN"/>
    <property type="match status" value="1"/>
</dbReference>
<name>A0ABQ9ISL5_9CUCU</name>
<sequence>MPNLATPDELTLDRLRAKRERLFRRVQNCYDASKLLQADPGNAQQLENFKVRYCTFSNTISDYRKVVDDIIILKQQIKPEEAPSYSILEAFEDLTDHIEYVAAEFINQPVVTIPDLDRSNNDPRRLHMPKIDLMKFDGSDIMLWPIFYENFKQLVHVRPDLTHAEKLQYLLGSISGKALKLCSSVEPIPNNYPIIWSTLEKTYQDKTFLSSVYFDRILNCRNVATHNPNNLQTFLEKFEPNVSALKNLKLPDLSDFMLYHIALSKLPQETINSFELIRNNNSELPTYKGLMDFLHHQSKIISKSEKFRYGQSTSGINTHSTLSKGNKTFFVNNSPSQQTKSCVGCNKGVHLLKDCVAFKNNSVDERFRTIKSHHLCINCFSSKHTVSHCPSKFSCTICKARHHTLLHRTIAPENRSSSSHPAEELPSNSHSPVENIVNSNVLISQNHSETVLLSTAVVKVIDKWTREQNIRVIIDSGSMSNFLTIDCCKKLGLPYKRLKTHAVAIGGLEQPIKGSTNVTIFSQLNPKYQYSFEVFVVEKISGKLPYVPFNKDLYLHLKNLPLADSTFNIPRDIDGLLGASLFADILGTHKIVGTNPSPTAIETTLGYLVLGSVISGTKSNSHFHTFLTFDPLVEPMLEFDNISPPISETDETICENLFVETVQRNNTGRFTVALPFKLDPSQLGDSYSLAERRLFGLEKQLQKFPEPINADIKQCYRQIKIIEPHKQFQRVLWRFNLNDPISVYELNTVTFGVRSSPYLSLRIVKLLAESQANLYPKAVEYINRDMYMDDVIVSVPDVKTAYDLHNQLVDLFLSGSFHLLKWVSNSFELLSKIPDSLKLNKILDFDKTNLKILGLQWNPSLDKFNFKLNFQISNCTKRNLLSCVARIFDPLGFLSPLTLYIKLLIKRLWELKYDWDQEASLDITKLWSKFQSELHLLSNLQIPRHLHIYTNNSVILVGFSDASKNAFGAVVYVRVTDEVGNVTVNLLCAQSRVCPNSKISLPRLELCAATVLGQLLAQVRDTYSARRPIDEIFAFSDSMITLNWIHSTTKKWKPFISNRVSKINNFLKSRCWFFVPSEENASDCASRGLTPLGLMNNPAWFPGPNWLKLSPSEWPIKTLSDTPSNNVLEEECLILSVTTCVRQTISKPN</sequence>
<organism evidence="2 3">
    <name type="scientific">Molorchus minor</name>
    <dbReference type="NCBI Taxonomy" id="1323400"/>
    <lineage>
        <taxon>Eukaryota</taxon>
        <taxon>Metazoa</taxon>
        <taxon>Ecdysozoa</taxon>
        <taxon>Arthropoda</taxon>
        <taxon>Hexapoda</taxon>
        <taxon>Insecta</taxon>
        <taxon>Pterygota</taxon>
        <taxon>Neoptera</taxon>
        <taxon>Endopterygota</taxon>
        <taxon>Coleoptera</taxon>
        <taxon>Polyphaga</taxon>
        <taxon>Cucujiformia</taxon>
        <taxon>Chrysomeloidea</taxon>
        <taxon>Cerambycidae</taxon>
        <taxon>Lamiinae</taxon>
        <taxon>Monochamini</taxon>
        <taxon>Molorchus</taxon>
    </lineage>
</organism>
<dbReference type="PANTHER" id="PTHR47331:SF4">
    <property type="entry name" value="PEPTIDASE S1 DOMAIN-CONTAINING PROTEIN"/>
    <property type="match status" value="1"/>
</dbReference>
<gene>
    <name evidence="2" type="ORF">NQ317_011514</name>
</gene>
<proteinExistence type="predicted"/>
<evidence type="ECO:0008006" key="4">
    <source>
        <dbReference type="Google" id="ProtNLM"/>
    </source>
</evidence>
<dbReference type="Gene3D" id="2.40.70.10">
    <property type="entry name" value="Acid Proteases"/>
    <property type="match status" value="1"/>
</dbReference>
<evidence type="ECO:0000313" key="3">
    <source>
        <dbReference type="Proteomes" id="UP001162164"/>
    </source>
</evidence>
<accession>A0ABQ9ISL5</accession>
<protein>
    <recommendedName>
        <fullName evidence="4">Peptidase aspartic putative domain-containing protein</fullName>
    </recommendedName>
</protein>
<dbReference type="EMBL" id="JAPWTJ010002845">
    <property type="protein sequence ID" value="KAJ8964266.1"/>
    <property type="molecule type" value="Genomic_DNA"/>
</dbReference>
<dbReference type="InterPro" id="IPR008042">
    <property type="entry name" value="Retrotrans_Pao"/>
</dbReference>
<feature type="region of interest" description="Disordered" evidence="1">
    <location>
        <begin position="411"/>
        <end position="431"/>
    </location>
</feature>
<dbReference type="InterPro" id="IPR043502">
    <property type="entry name" value="DNA/RNA_pol_sf"/>
</dbReference>
<dbReference type="SUPFAM" id="SSF56672">
    <property type="entry name" value="DNA/RNA polymerases"/>
    <property type="match status" value="1"/>
</dbReference>
<evidence type="ECO:0000313" key="2">
    <source>
        <dbReference type="EMBL" id="KAJ8964266.1"/>
    </source>
</evidence>
<dbReference type="InterPro" id="IPR021109">
    <property type="entry name" value="Peptidase_aspartic_dom_sf"/>
</dbReference>
<keyword evidence="3" id="KW-1185">Reference proteome</keyword>
<dbReference type="InterPro" id="IPR005312">
    <property type="entry name" value="DUF1759"/>
</dbReference>
<feature type="compositionally biased region" description="Polar residues" evidence="1">
    <location>
        <begin position="414"/>
        <end position="431"/>
    </location>
</feature>